<sequence length="157" mass="16898">MKRTILVLSTLLLSTLALNAQDYKTGIGLRGGYPSGVTFKHFFAQKTAVEGILSFGWGGIGVTGLYQLHNSIPDAAGLKWYYGAGAHFATANPDKNNPFEGTSGSKVFLGADGVVGLEYTFKEAPINLSLDVMPILNIIESPGIWFNAGFSIRYTFK</sequence>
<keyword evidence="3" id="KW-1185">Reference proteome</keyword>
<evidence type="ECO:0008006" key="4">
    <source>
        <dbReference type="Google" id="ProtNLM"/>
    </source>
</evidence>
<dbReference type="KEGG" id="ttz:FHG85_00630"/>
<feature type="signal peptide" evidence="1">
    <location>
        <begin position="1"/>
        <end position="20"/>
    </location>
</feature>
<evidence type="ECO:0000313" key="2">
    <source>
        <dbReference type="EMBL" id="QKG78833.1"/>
    </source>
</evidence>
<dbReference type="Proteomes" id="UP000500961">
    <property type="component" value="Chromosome"/>
</dbReference>
<gene>
    <name evidence="2" type="ORF">FHG85_00630</name>
</gene>
<accession>A0A7D3XY35</accession>
<evidence type="ECO:0000256" key="1">
    <source>
        <dbReference type="SAM" id="SignalP"/>
    </source>
</evidence>
<evidence type="ECO:0000313" key="3">
    <source>
        <dbReference type="Proteomes" id="UP000500961"/>
    </source>
</evidence>
<reference evidence="2 3" key="1">
    <citation type="submission" date="2019-07" db="EMBL/GenBank/DDBJ databases">
        <title>Thalassofilum flectens gen. nov., sp. nov., a novel moderate thermophilic anaerobe from a shallow sea hot spring in Kunashir Island (Russia), representing a new family in the order Bacteroidales, and proposal of Thalassofilacea fam. nov.</title>
        <authorList>
            <person name="Kochetkova T.V."/>
            <person name="Podosokorskaya O.A."/>
            <person name="Novikov A."/>
            <person name="Elcheninov A.G."/>
            <person name="Toshchakov S.V."/>
            <person name="Kublanov I.V."/>
        </authorList>
    </citation>
    <scope>NUCLEOTIDE SEQUENCE [LARGE SCALE GENOMIC DNA]</scope>
    <source>
        <strain evidence="2 3">38-H</strain>
    </source>
</reference>
<proteinExistence type="predicted"/>
<protein>
    <recommendedName>
        <fullName evidence="4">Porin family protein</fullName>
    </recommendedName>
</protein>
<keyword evidence="1" id="KW-0732">Signal</keyword>
<dbReference type="AlphaFoldDB" id="A0A7D3XY35"/>
<organism evidence="2 3">
    <name type="scientific">Tenuifilum thalassicum</name>
    <dbReference type="NCBI Taxonomy" id="2590900"/>
    <lineage>
        <taxon>Bacteria</taxon>
        <taxon>Pseudomonadati</taxon>
        <taxon>Bacteroidota</taxon>
        <taxon>Bacteroidia</taxon>
        <taxon>Bacteroidales</taxon>
        <taxon>Tenuifilaceae</taxon>
        <taxon>Tenuifilum</taxon>
    </lineage>
</organism>
<feature type="chain" id="PRO_5029762759" description="Porin family protein" evidence="1">
    <location>
        <begin position="21"/>
        <end position="157"/>
    </location>
</feature>
<name>A0A7D3XY35_9BACT</name>
<dbReference type="EMBL" id="CP041345">
    <property type="protein sequence ID" value="QKG78833.1"/>
    <property type="molecule type" value="Genomic_DNA"/>
</dbReference>
<dbReference type="RefSeq" id="WP_173072348.1">
    <property type="nucleotide sequence ID" value="NZ_CP041345.1"/>
</dbReference>